<dbReference type="Proteomes" id="UP000007435">
    <property type="component" value="Chromosome"/>
</dbReference>
<evidence type="ECO:0000313" key="1">
    <source>
        <dbReference type="EMBL" id="ADQ18519.1"/>
    </source>
</evidence>
<accession>E4RRY7</accession>
<dbReference type="HOGENOM" id="CLU_1330215_0_0_10"/>
<dbReference type="AlphaFoldDB" id="E4RRY7"/>
<name>E4RRY7_LEAB4</name>
<dbReference type="KEGG" id="lby:Lbys_2857"/>
<organism evidence="1 2">
    <name type="scientific">Leadbetterella byssophila (strain DSM 17132 / JCM 16389 / KACC 11308 / NBRC 106382 / 4M15)</name>
    <dbReference type="NCBI Taxonomy" id="649349"/>
    <lineage>
        <taxon>Bacteria</taxon>
        <taxon>Pseudomonadati</taxon>
        <taxon>Bacteroidota</taxon>
        <taxon>Cytophagia</taxon>
        <taxon>Cytophagales</taxon>
        <taxon>Leadbetterellaceae</taxon>
        <taxon>Leadbetterella</taxon>
    </lineage>
</organism>
<gene>
    <name evidence="1" type="ordered locus">Lbys_2857</name>
</gene>
<dbReference type="eggNOG" id="ENOG5032RBB">
    <property type="taxonomic scope" value="Bacteria"/>
</dbReference>
<reference key="1">
    <citation type="submission" date="2010-11" db="EMBL/GenBank/DDBJ databases">
        <title>The complete genome of Leadbetterella byssophila DSM 17132.</title>
        <authorList>
            <consortium name="US DOE Joint Genome Institute (JGI-PGF)"/>
            <person name="Lucas S."/>
            <person name="Copeland A."/>
            <person name="Lapidus A."/>
            <person name="Glavina del Rio T."/>
            <person name="Dalin E."/>
            <person name="Tice H."/>
            <person name="Bruce D."/>
            <person name="Goodwin L."/>
            <person name="Pitluck S."/>
            <person name="Kyrpides N."/>
            <person name="Mavromatis K."/>
            <person name="Ivanova N."/>
            <person name="Teshima H."/>
            <person name="Brettin T."/>
            <person name="Detter J.C."/>
            <person name="Han C."/>
            <person name="Tapia R."/>
            <person name="Land M."/>
            <person name="Hauser L."/>
            <person name="Markowitz V."/>
            <person name="Cheng J.-F."/>
            <person name="Hugenholtz P."/>
            <person name="Woyke T."/>
            <person name="Wu D."/>
            <person name="Tindall B."/>
            <person name="Pomrenke H.G."/>
            <person name="Brambilla E."/>
            <person name="Klenk H.-P."/>
            <person name="Eisen J.A."/>
        </authorList>
    </citation>
    <scope>NUCLEOTIDE SEQUENCE [LARGE SCALE GENOMIC DNA]</scope>
    <source>
        <strain>DSM 17132</strain>
    </source>
</reference>
<reference evidence="1 2" key="2">
    <citation type="journal article" date="2011" name="Stand. Genomic Sci.">
        <title>Complete genome sequence of Leadbetterella byssophila type strain (4M15).</title>
        <authorList>
            <person name="Abt B."/>
            <person name="Teshima H."/>
            <person name="Lucas S."/>
            <person name="Lapidus A."/>
            <person name="Del Rio T.G."/>
            <person name="Nolan M."/>
            <person name="Tice H."/>
            <person name="Cheng J.F."/>
            <person name="Pitluck S."/>
            <person name="Liolios K."/>
            <person name="Pagani I."/>
            <person name="Ivanova N."/>
            <person name="Mavromatis K."/>
            <person name="Pati A."/>
            <person name="Tapia R."/>
            <person name="Han C."/>
            <person name="Goodwin L."/>
            <person name="Chen A."/>
            <person name="Palaniappan K."/>
            <person name="Land M."/>
            <person name="Hauser L."/>
            <person name="Chang Y.J."/>
            <person name="Jeffries C.D."/>
            <person name="Rohde M."/>
            <person name="Goker M."/>
            <person name="Tindall B.J."/>
            <person name="Detter J.C."/>
            <person name="Woyke T."/>
            <person name="Bristow J."/>
            <person name="Eisen J.A."/>
            <person name="Markowitz V."/>
            <person name="Hugenholtz P."/>
            <person name="Klenk H.P."/>
            <person name="Kyrpides N.C."/>
        </authorList>
    </citation>
    <scope>NUCLEOTIDE SEQUENCE [LARGE SCALE GENOMIC DNA]</scope>
    <source>
        <strain evidence="2">DSM 17132 / JCM 16389 / KACC 11308 / NBRC 106382 / 4M15</strain>
    </source>
</reference>
<sequence>MGFSNFAQDFEQKMKAFFFILFIPVYMQAQKPQFSSDILAGHRSTTFLHQAGVKFNSSLTLSHLGLLDVEYKGKPNNIYFIRTMLTYGFTRNFAVQVGVGLKNPGNFSSLLLNYRYFKPSLSISYSAGVTYQSTFNFEQALNVEYTPVLNTALRGYFQVMAIGNLNDKGLQRGLQYSRAGLKKQGLIAGIGVNLDQFNYMQNCISNVGIFIKYTV</sequence>
<keyword evidence="2" id="KW-1185">Reference proteome</keyword>
<dbReference type="EMBL" id="CP002305">
    <property type="protein sequence ID" value="ADQ18519.1"/>
    <property type="molecule type" value="Genomic_DNA"/>
</dbReference>
<proteinExistence type="predicted"/>
<protein>
    <recommendedName>
        <fullName evidence="3">Outer membrane protein beta-barrel domain-containing protein</fullName>
    </recommendedName>
</protein>
<evidence type="ECO:0000313" key="2">
    <source>
        <dbReference type="Proteomes" id="UP000007435"/>
    </source>
</evidence>
<evidence type="ECO:0008006" key="3">
    <source>
        <dbReference type="Google" id="ProtNLM"/>
    </source>
</evidence>
<dbReference type="STRING" id="649349.Lbys_2857"/>